<dbReference type="InterPro" id="IPR029021">
    <property type="entry name" value="Prot-tyrosine_phosphatase-like"/>
</dbReference>
<accession>A0A6B1DTG2</accession>
<evidence type="ECO:0000313" key="1">
    <source>
        <dbReference type="EMBL" id="MYD90437.1"/>
    </source>
</evidence>
<reference evidence="1" key="1">
    <citation type="submission" date="2019-09" db="EMBL/GenBank/DDBJ databases">
        <title>Characterisation of the sponge microbiome using genome-centric metagenomics.</title>
        <authorList>
            <person name="Engelberts J.P."/>
            <person name="Robbins S.J."/>
            <person name="De Goeij J.M."/>
            <person name="Aranda M."/>
            <person name="Bell S.C."/>
            <person name="Webster N.S."/>
        </authorList>
    </citation>
    <scope>NUCLEOTIDE SEQUENCE</scope>
    <source>
        <strain evidence="1">SB0662_bin_9</strain>
    </source>
</reference>
<protein>
    <submittedName>
        <fullName evidence="1">Phosphatase</fullName>
    </submittedName>
</protein>
<dbReference type="EMBL" id="VXPY01000062">
    <property type="protein sequence ID" value="MYD90437.1"/>
    <property type="molecule type" value="Genomic_DNA"/>
</dbReference>
<gene>
    <name evidence="1" type="ORF">F4Y08_08915</name>
</gene>
<dbReference type="Gene3D" id="3.90.190.10">
    <property type="entry name" value="Protein tyrosine phosphatase superfamily"/>
    <property type="match status" value="1"/>
</dbReference>
<proteinExistence type="predicted"/>
<dbReference type="SUPFAM" id="SSF52799">
    <property type="entry name" value="(Phosphotyrosine protein) phosphatases II"/>
    <property type="match status" value="1"/>
</dbReference>
<name>A0A6B1DTG2_9CHLR</name>
<organism evidence="1">
    <name type="scientific">Caldilineaceae bacterium SB0662_bin_9</name>
    <dbReference type="NCBI Taxonomy" id="2605258"/>
    <lineage>
        <taxon>Bacteria</taxon>
        <taxon>Bacillati</taxon>
        <taxon>Chloroflexota</taxon>
        <taxon>Caldilineae</taxon>
        <taxon>Caldilineales</taxon>
        <taxon>Caldilineaceae</taxon>
    </lineage>
</organism>
<sequence length="171" mass="18389">MVIKELAAGNGTIGVTTCPGILATPGDTRSPADRLVADLQVLLDWGTIALVTLLEDVEFEILNVQDLGSTAMAVGMTWIHLPIADHTVPGEWFENLWPPYSTVLCGMLAEGKKVTIHSRSGYERNGMVAARLLIEAGLSADEALAQARTLATDILLDEVRVNWVLKGQSHS</sequence>
<comment type="caution">
    <text evidence="1">The sequence shown here is derived from an EMBL/GenBank/DDBJ whole genome shotgun (WGS) entry which is preliminary data.</text>
</comment>
<dbReference type="AlphaFoldDB" id="A0A6B1DTG2"/>